<comment type="caution">
    <text evidence="1">The sequence shown here is derived from an EMBL/GenBank/DDBJ whole genome shotgun (WGS) entry which is preliminary data.</text>
</comment>
<dbReference type="AlphaFoldDB" id="A0A099NXU2"/>
<protein>
    <submittedName>
        <fullName evidence="1">Uncharacterized protein</fullName>
    </submittedName>
</protein>
<name>A0A099NXU2_PICKU</name>
<dbReference type="Proteomes" id="UP000029867">
    <property type="component" value="Unassembled WGS sequence"/>
</dbReference>
<sequence>MGLEREVADIVDQLGSIDSDVIAEGVEHLENTAIVAQPLQWDSKEKLQIL</sequence>
<dbReference type="EMBL" id="JQFK01000056">
    <property type="protein sequence ID" value="KGK36711.1"/>
    <property type="molecule type" value="Genomic_DNA"/>
</dbReference>
<accession>A0A099NXU2</accession>
<reference evidence="2" key="1">
    <citation type="journal article" date="2014" name="Microb. Cell Fact.">
        <title>Exploiting Issatchenkia orientalis SD108 for succinic acid production.</title>
        <authorList>
            <person name="Xiao H."/>
            <person name="Shao Z."/>
            <person name="Jiang Y."/>
            <person name="Dole S."/>
            <person name="Zhao H."/>
        </authorList>
    </citation>
    <scope>NUCLEOTIDE SEQUENCE [LARGE SCALE GENOMIC DNA]</scope>
    <source>
        <strain evidence="2">SD108</strain>
    </source>
</reference>
<proteinExistence type="predicted"/>
<dbReference type="HOGENOM" id="CLU_3125257_0_0_1"/>
<gene>
    <name evidence="1" type="ORF">JL09_g4139</name>
</gene>
<evidence type="ECO:0000313" key="1">
    <source>
        <dbReference type="EMBL" id="KGK36711.1"/>
    </source>
</evidence>
<organism evidence="1 2">
    <name type="scientific">Pichia kudriavzevii</name>
    <name type="common">Yeast</name>
    <name type="synonym">Issatchenkia orientalis</name>
    <dbReference type="NCBI Taxonomy" id="4909"/>
    <lineage>
        <taxon>Eukaryota</taxon>
        <taxon>Fungi</taxon>
        <taxon>Dikarya</taxon>
        <taxon>Ascomycota</taxon>
        <taxon>Saccharomycotina</taxon>
        <taxon>Pichiomycetes</taxon>
        <taxon>Pichiales</taxon>
        <taxon>Pichiaceae</taxon>
        <taxon>Pichia</taxon>
    </lineage>
</organism>
<evidence type="ECO:0000313" key="2">
    <source>
        <dbReference type="Proteomes" id="UP000029867"/>
    </source>
</evidence>